<dbReference type="PROSITE" id="PS51257">
    <property type="entry name" value="PROKAR_LIPOPROTEIN"/>
    <property type="match status" value="1"/>
</dbReference>
<evidence type="ECO:0000313" key="3">
    <source>
        <dbReference type="EMBL" id="MDM9630637.1"/>
    </source>
</evidence>
<proteinExistence type="inferred from homology"/>
<dbReference type="Gene3D" id="3.40.710.10">
    <property type="entry name" value="DD-peptidase/beta-lactamase superfamily"/>
    <property type="match status" value="2"/>
</dbReference>
<comment type="caution">
    <text evidence="3">The sequence shown here is derived from an EMBL/GenBank/DDBJ whole genome shotgun (WGS) entry which is preliminary data.</text>
</comment>
<keyword evidence="3" id="KW-0645">Protease</keyword>
<dbReference type="InterPro" id="IPR012338">
    <property type="entry name" value="Beta-lactam/transpept-like"/>
</dbReference>
<dbReference type="EMBL" id="JAUDUY010000002">
    <property type="protein sequence ID" value="MDM9630637.1"/>
    <property type="molecule type" value="Genomic_DNA"/>
</dbReference>
<accession>A0ABT7WCJ6</accession>
<comment type="similarity">
    <text evidence="1">Belongs to the peptidase S13 family.</text>
</comment>
<evidence type="ECO:0000256" key="2">
    <source>
        <dbReference type="ARBA" id="ARBA00022801"/>
    </source>
</evidence>
<dbReference type="PANTHER" id="PTHR30023">
    <property type="entry name" value="D-ALANYL-D-ALANINE CARBOXYPEPTIDASE"/>
    <property type="match status" value="1"/>
</dbReference>
<protein>
    <submittedName>
        <fullName evidence="3">D-alanyl-D-alanine carboxypeptidase</fullName>
        <ecNumber evidence="3">3.4.16.4</ecNumber>
    </submittedName>
</protein>
<evidence type="ECO:0000256" key="1">
    <source>
        <dbReference type="ARBA" id="ARBA00006096"/>
    </source>
</evidence>
<dbReference type="EC" id="3.4.16.4" evidence="3"/>
<evidence type="ECO:0000313" key="4">
    <source>
        <dbReference type="Proteomes" id="UP001174839"/>
    </source>
</evidence>
<dbReference type="Proteomes" id="UP001174839">
    <property type="component" value="Unassembled WGS sequence"/>
</dbReference>
<dbReference type="PRINTS" id="PR00922">
    <property type="entry name" value="DADACBPTASE3"/>
</dbReference>
<gene>
    <name evidence="3" type="ORF">QU605_04100</name>
</gene>
<dbReference type="SUPFAM" id="SSF56601">
    <property type="entry name" value="beta-lactamase/transpeptidase-like"/>
    <property type="match status" value="1"/>
</dbReference>
<reference evidence="3" key="1">
    <citation type="submission" date="2023-06" db="EMBL/GenBank/DDBJ databases">
        <title>Robiginitalea aurantiacus sp. nov. and Algoriphagus sediminis sp. nov., isolated from coastal sediment.</title>
        <authorList>
            <person name="Zhou Z.Y."/>
            <person name="An J."/>
            <person name="Jia Y.W."/>
            <person name="Du Z.J."/>
        </authorList>
    </citation>
    <scope>NUCLEOTIDE SEQUENCE</scope>
    <source>
        <strain evidence="3">M39</strain>
    </source>
</reference>
<sequence>MRKTLIFRGFIGGIILLNLALTGCSTQKKVGRFLDKQLETYGQESEFTGLLMVDAQSGDTLISRNRSRYFTPASTTKVFTLYAALKELPRSIPALKYQVRGDTLHVLGTGDPSAMHPVLNNHTARDFIRQYPNVVLYESMVDETPWGPGWAWDDFDQGYQAERSSLPIYGNVLRLVRKGDRLELTPESFRDSLVFENNNYRRRPERNQFFVSSSLRDTTILPLTLSPVITKALWEEATGLQLNLGKTLPGDPWQILAGIPSDSIYREMMAFSDNFLAEQLMLLVSSTLSDSLSFKLARDYILETHLSEMPSPPRWVDGSGLSRYNLISPESLVYLLLKLYREIPQERLFSLMAQGGQKGTLENWYKDPDGPFLFGKTGTLSNNHNLCGFLKTKSGKTVAFSFMNNHYLKPTSVIKNRMQRILLWVRENY</sequence>
<dbReference type="GO" id="GO:0009002">
    <property type="term" value="F:serine-type D-Ala-D-Ala carboxypeptidase activity"/>
    <property type="evidence" value="ECO:0007669"/>
    <property type="project" value="UniProtKB-EC"/>
</dbReference>
<dbReference type="InterPro" id="IPR000667">
    <property type="entry name" value="Peptidase_S13"/>
</dbReference>
<dbReference type="Pfam" id="PF02113">
    <property type="entry name" value="Peptidase_S13"/>
    <property type="match status" value="2"/>
</dbReference>
<keyword evidence="4" id="KW-1185">Reference proteome</keyword>
<name>A0ABT7WCJ6_9FLAO</name>
<dbReference type="RefSeq" id="WP_289724006.1">
    <property type="nucleotide sequence ID" value="NZ_JAUDUY010000002.1"/>
</dbReference>
<dbReference type="PANTHER" id="PTHR30023:SF0">
    <property type="entry name" value="PENICILLIN-SENSITIVE CARBOXYPEPTIDASE A"/>
    <property type="match status" value="1"/>
</dbReference>
<keyword evidence="3" id="KW-0121">Carboxypeptidase</keyword>
<keyword evidence="2 3" id="KW-0378">Hydrolase</keyword>
<organism evidence="3 4">
    <name type="scientific">Robiginitalea aurantiaca</name>
    <dbReference type="NCBI Taxonomy" id="3056915"/>
    <lineage>
        <taxon>Bacteria</taxon>
        <taxon>Pseudomonadati</taxon>
        <taxon>Bacteroidota</taxon>
        <taxon>Flavobacteriia</taxon>
        <taxon>Flavobacteriales</taxon>
        <taxon>Flavobacteriaceae</taxon>
        <taxon>Robiginitalea</taxon>
    </lineage>
</organism>